<evidence type="ECO:0000313" key="2">
    <source>
        <dbReference type="EMBL" id="MFB9994822.1"/>
    </source>
</evidence>
<dbReference type="InterPro" id="IPR000073">
    <property type="entry name" value="AB_hydrolase_1"/>
</dbReference>
<organism evidence="2 3">
    <name type="scientific">Deinococcus oregonensis</name>
    <dbReference type="NCBI Taxonomy" id="1805970"/>
    <lineage>
        <taxon>Bacteria</taxon>
        <taxon>Thermotogati</taxon>
        <taxon>Deinococcota</taxon>
        <taxon>Deinococci</taxon>
        <taxon>Deinococcales</taxon>
        <taxon>Deinococcaceae</taxon>
        <taxon>Deinococcus</taxon>
    </lineage>
</organism>
<feature type="domain" description="AB hydrolase-1" evidence="1">
    <location>
        <begin position="45"/>
        <end position="291"/>
    </location>
</feature>
<keyword evidence="2" id="KW-0378">Hydrolase</keyword>
<protein>
    <submittedName>
        <fullName evidence="2">Alpha/beta fold hydrolase</fullName>
    </submittedName>
</protein>
<dbReference type="PANTHER" id="PTHR45763">
    <property type="entry name" value="HYDROLASE, ALPHA/BETA FOLD FAMILY PROTEIN, EXPRESSED-RELATED"/>
    <property type="match status" value="1"/>
</dbReference>
<evidence type="ECO:0000259" key="1">
    <source>
        <dbReference type="Pfam" id="PF00561"/>
    </source>
</evidence>
<dbReference type="GO" id="GO:0016787">
    <property type="term" value="F:hydrolase activity"/>
    <property type="evidence" value="ECO:0007669"/>
    <property type="project" value="UniProtKB-KW"/>
</dbReference>
<dbReference type="Proteomes" id="UP001589733">
    <property type="component" value="Unassembled WGS sequence"/>
</dbReference>
<keyword evidence="3" id="KW-1185">Reference proteome</keyword>
<proteinExistence type="predicted"/>
<dbReference type="InterPro" id="IPR029058">
    <property type="entry name" value="AB_hydrolase_fold"/>
</dbReference>
<dbReference type="EMBL" id="JBHLYR010000066">
    <property type="protein sequence ID" value="MFB9994822.1"/>
    <property type="molecule type" value="Genomic_DNA"/>
</dbReference>
<evidence type="ECO:0000313" key="3">
    <source>
        <dbReference type="Proteomes" id="UP001589733"/>
    </source>
</evidence>
<name>A0ABV6B6H6_9DEIO</name>
<dbReference type="RefSeq" id="WP_380016148.1">
    <property type="nucleotide sequence ID" value="NZ_JBHLYR010000066.1"/>
</dbReference>
<dbReference type="PRINTS" id="PR00111">
    <property type="entry name" value="ABHYDROLASE"/>
</dbReference>
<dbReference type="Gene3D" id="3.40.50.1820">
    <property type="entry name" value="alpha/beta hydrolase"/>
    <property type="match status" value="1"/>
</dbReference>
<accession>A0ABV6B6H6</accession>
<dbReference type="Pfam" id="PF00561">
    <property type="entry name" value="Abhydrolase_1"/>
    <property type="match status" value="1"/>
</dbReference>
<dbReference type="PANTHER" id="PTHR45763:SF46">
    <property type="entry name" value="AB HYDROLASE-1 DOMAIN-CONTAINING PROTEIN"/>
    <property type="match status" value="1"/>
</dbReference>
<gene>
    <name evidence="2" type="ORF">ACFFLM_22990</name>
</gene>
<reference evidence="2 3" key="1">
    <citation type="submission" date="2024-09" db="EMBL/GenBank/DDBJ databases">
        <authorList>
            <person name="Sun Q."/>
            <person name="Mori K."/>
        </authorList>
    </citation>
    <scope>NUCLEOTIDE SEQUENCE [LARGE SCALE GENOMIC DNA]</scope>
    <source>
        <strain evidence="2 3">JCM 13503</strain>
    </source>
</reference>
<dbReference type="SUPFAM" id="SSF53474">
    <property type="entry name" value="alpha/beta-Hydrolases"/>
    <property type="match status" value="1"/>
</dbReference>
<comment type="caution">
    <text evidence="2">The sequence shown here is derived from an EMBL/GenBank/DDBJ whole genome shotgun (WGS) entry which is preliminary data.</text>
</comment>
<sequence length="314" mass="34995">MTYVPPFQPHPNSPTLEFDPTVCPRMTLRDGRSLAYAEYGQPDGKPIFLFHGTPGSRLDFEGWERLLKEYGLRGIAVDRPGMGRSDLQRRRRLIDWPDDVVQLADHLHLQKFMVLGGSGGGPHALVCGYALAERVERVVLMSSAYPVDTPGFFEGMIFGNRVGIVLGRYAPLLLTPLLLDQRRTLLRMQPDKVLETLRQSVGSEDAAQLVNINASQLKRTLLEAFTQGAVGVGGESRIHARPWGFAPEDVQIPVTLWHGLRDRLSPAHGVRKLAHRIPQVTTYFLADHGHLLDYYPETLHAVLRNTAKDAGSLV</sequence>